<accession>A0A8H6TEP9</accession>
<dbReference type="GO" id="GO:0005736">
    <property type="term" value="C:RNA polymerase I complex"/>
    <property type="evidence" value="ECO:0007669"/>
    <property type="project" value="TreeGrafter"/>
</dbReference>
<dbReference type="RefSeq" id="XP_037225379.1">
    <property type="nucleotide sequence ID" value="XM_037357469.1"/>
</dbReference>
<protein>
    <submittedName>
        <fullName evidence="7">BTB domain-containing protein</fullName>
    </submittedName>
</protein>
<dbReference type="InterPro" id="IPR036898">
    <property type="entry name" value="RNA_pol_Rpb7-like_N_sf"/>
</dbReference>
<evidence type="ECO:0000313" key="8">
    <source>
        <dbReference type="Proteomes" id="UP000636479"/>
    </source>
</evidence>
<dbReference type="Gene3D" id="3.30.1490.120">
    <property type="entry name" value="RNA polymerase Rpb7-like, N-terminal domain"/>
    <property type="match status" value="1"/>
</dbReference>
<dbReference type="GeneID" id="59339985"/>
<sequence>MSKRKTAEDTRPSKRQKLDSHPQFQLITASLVLSVPPLFASNPRDGAQQMLDSMVMRYIPALKGVVLAHSNLSFLKPTAAITADCPFLICHVQFDATVWSPNLHMKLTGKISLCSPDHISLLVHRTFNVSIPRKHIPEEWVYEPADETEPDNGRWVHQKTQKPLGGEDGYVEFTVIGLTVANEMLSLEGALDVP</sequence>
<feature type="domain" description="RPA43 OB" evidence="6">
    <location>
        <begin position="101"/>
        <end position="191"/>
    </location>
</feature>
<dbReference type="Gene3D" id="2.40.50.1060">
    <property type="match status" value="1"/>
</dbReference>
<organism evidence="7 8">
    <name type="scientific">Mycena indigotica</name>
    <dbReference type="NCBI Taxonomy" id="2126181"/>
    <lineage>
        <taxon>Eukaryota</taxon>
        <taxon>Fungi</taxon>
        <taxon>Dikarya</taxon>
        <taxon>Basidiomycota</taxon>
        <taxon>Agaricomycotina</taxon>
        <taxon>Agaricomycetes</taxon>
        <taxon>Agaricomycetidae</taxon>
        <taxon>Agaricales</taxon>
        <taxon>Marasmiineae</taxon>
        <taxon>Mycenaceae</taxon>
        <taxon>Mycena</taxon>
    </lineage>
</organism>
<comment type="caution">
    <text evidence="7">The sequence shown here is derived from an EMBL/GenBank/DDBJ whole genome shotgun (WGS) entry which is preliminary data.</text>
</comment>
<dbReference type="Pfam" id="PF17875">
    <property type="entry name" value="RPA43_OB"/>
    <property type="match status" value="1"/>
</dbReference>
<dbReference type="PANTHER" id="PTHR12709:SF5">
    <property type="entry name" value="DNA-DIRECTED RNA POLYMERASE I SUBUNIT RPA43"/>
    <property type="match status" value="1"/>
</dbReference>
<dbReference type="OrthoDB" id="10250504at2759"/>
<dbReference type="PANTHER" id="PTHR12709">
    <property type="entry name" value="DNA-DIRECTED RNA POLYMERASE II, III"/>
    <property type="match status" value="1"/>
</dbReference>
<evidence type="ECO:0000256" key="4">
    <source>
        <dbReference type="ARBA" id="ARBA00023242"/>
    </source>
</evidence>
<dbReference type="CDD" id="cd04328">
    <property type="entry name" value="RNAP_I_Rpa43_N"/>
    <property type="match status" value="1"/>
</dbReference>
<keyword evidence="2" id="KW-0240">DNA-directed RNA polymerase</keyword>
<dbReference type="InterPro" id="IPR045113">
    <property type="entry name" value="Rpb7-like"/>
</dbReference>
<evidence type="ECO:0000256" key="3">
    <source>
        <dbReference type="ARBA" id="ARBA00023163"/>
    </source>
</evidence>
<comment type="subcellular location">
    <subcellularLocation>
        <location evidence="1">Nucleus</location>
    </subcellularLocation>
</comment>
<dbReference type="Proteomes" id="UP000636479">
    <property type="component" value="Unassembled WGS sequence"/>
</dbReference>
<dbReference type="InterPro" id="IPR041901">
    <property type="entry name" value="RNAP_I_Rpa43_N"/>
</dbReference>
<keyword evidence="8" id="KW-1185">Reference proteome</keyword>
<dbReference type="EMBL" id="JACAZF010000001">
    <property type="protein sequence ID" value="KAF7315356.1"/>
    <property type="molecule type" value="Genomic_DNA"/>
</dbReference>
<dbReference type="GO" id="GO:0006352">
    <property type="term" value="P:DNA-templated transcription initiation"/>
    <property type="evidence" value="ECO:0007669"/>
    <property type="project" value="InterPro"/>
</dbReference>
<evidence type="ECO:0000313" key="7">
    <source>
        <dbReference type="EMBL" id="KAF7315356.1"/>
    </source>
</evidence>
<evidence type="ECO:0000256" key="2">
    <source>
        <dbReference type="ARBA" id="ARBA00022478"/>
    </source>
</evidence>
<name>A0A8H6TEP9_9AGAR</name>
<keyword evidence="4" id="KW-0539">Nucleus</keyword>
<evidence type="ECO:0000256" key="5">
    <source>
        <dbReference type="SAM" id="MobiDB-lite"/>
    </source>
</evidence>
<keyword evidence="3" id="KW-0804">Transcription</keyword>
<feature type="region of interest" description="Disordered" evidence="5">
    <location>
        <begin position="1"/>
        <end position="20"/>
    </location>
</feature>
<dbReference type="GO" id="GO:0006362">
    <property type="term" value="P:transcription elongation by RNA polymerase I"/>
    <property type="evidence" value="ECO:0007669"/>
    <property type="project" value="TreeGrafter"/>
</dbReference>
<dbReference type="InterPro" id="IPR041178">
    <property type="entry name" value="RPA43_OB"/>
</dbReference>
<dbReference type="AlphaFoldDB" id="A0A8H6TEP9"/>
<evidence type="ECO:0000256" key="1">
    <source>
        <dbReference type="ARBA" id="ARBA00004123"/>
    </source>
</evidence>
<reference evidence="7" key="1">
    <citation type="submission" date="2020-05" db="EMBL/GenBank/DDBJ databases">
        <title>Mycena genomes resolve the evolution of fungal bioluminescence.</title>
        <authorList>
            <person name="Tsai I.J."/>
        </authorList>
    </citation>
    <scope>NUCLEOTIDE SEQUENCE</scope>
    <source>
        <strain evidence="7">171206Taipei</strain>
    </source>
</reference>
<proteinExistence type="predicted"/>
<gene>
    <name evidence="7" type="ORF">MIND_00050200</name>
</gene>
<evidence type="ECO:0000259" key="6">
    <source>
        <dbReference type="Pfam" id="PF17875"/>
    </source>
</evidence>